<dbReference type="GO" id="GO:0050194">
    <property type="term" value="F:phosphonoacetaldehyde hydrolase activity"/>
    <property type="evidence" value="ECO:0007669"/>
    <property type="project" value="UniProtKB-UniRule"/>
</dbReference>
<comment type="cofactor">
    <cofactor evidence="1">
        <name>Mg(2+)</name>
        <dbReference type="ChEBI" id="CHEBI:18420"/>
    </cofactor>
    <text evidence="1">Binds 1 Mg(2+) ion per subunit.</text>
</comment>
<feature type="binding site" evidence="1">
    <location>
        <position position="13"/>
    </location>
    <ligand>
        <name>Mg(2+)</name>
        <dbReference type="ChEBI" id="CHEBI:18420"/>
    </ligand>
</feature>
<dbReference type="InterPro" id="IPR023214">
    <property type="entry name" value="HAD_sf"/>
</dbReference>
<feature type="binding site" evidence="1">
    <location>
        <position position="15"/>
    </location>
    <ligand>
        <name>Mg(2+)</name>
        <dbReference type="ChEBI" id="CHEBI:18420"/>
    </ligand>
</feature>
<dbReference type="InterPro" id="IPR023198">
    <property type="entry name" value="PGP-like_dom2"/>
</dbReference>
<comment type="subunit">
    <text evidence="1">Homodimer.</text>
</comment>
<comment type="function">
    <text evidence="1">Involved in phosphonate degradation.</text>
</comment>
<keyword evidence="1" id="KW-0460">Magnesium</keyword>
<dbReference type="CDD" id="cd02586">
    <property type="entry name" value="HAD_PHN"/>
    <property type="match status" value="1"/>
</dbReference>
<comment type="similarity">
    <text evidence="1">Belongs to the HAD-like hydrolase superfamily. PhnX family.</text>
</comment>
<dbReference type="HAMAP" id="MF_01375">
    <property type="entry name" value="PhnX"/>
    <property type="match status" value="1"/>
</dbReference>
<dbReference type="PANTHER" id="PTHR43434">
    <property type="entry name" value="PHOSPHOGLYCOLATE PHOSPHATASE"/>
    <property type="match status" value="1"/>
</dbReference>
<dbReference type="Gene3D" id="3.40.50.1000">
    <property type="entry name" value="HAD superfamily/HAD-like"/>
    <property type="match status" value="1"/>
</dbReference>
<reference evidence="2 3" key="1">
    <citation type="submission" date="2020-08" db="EMBL/GenBank/DDBJ databases">
        <title>Genomic Encyclopedia of Type Strains, Phase IV (KMG-IV): sequencing the most valuable type-strain genomes for metagenomic binning, comparative biology and taxonomic classification.</title>
        <authorList>
            <person name="Goeker M."/>
        </authorList>
    </citation>
    <scope>NUCLEOTIDE SEQUENCE [LARGE SCALE GENOMIC DNA]</scope>
    <source>
        <strain evidence="2 3">DSM 104969</strain>
    </source>
</reference>
<dbReference type="SFLD" id="SFLDS00003">
    <property type="entry name" value="Haloacid_Dehalogenase"/>
    <property type="match status" value="1"/>
</dbReference>
<dbReference type="AlphaFoldDB" id="A0A840CFQ7"/>
<feature type="binding site" evidence="1">
    <location>
        <position position="187"/>
    </location>
    <ligand>
        <name>Mg(2+)</name>
        <dbReference type="ChEBI" id="CHEBI:18420"/>
    </ligand>
</feature>
<dbReference type="InterPro" id="IPR050155">
    <property type="entry name" value="HAD-like_hydrolase_sf"/>
</dbReference>
<dbReference type="Proteomes" id="UP000555103">
    <property type="component" value="Unassembled WGS sequence"/>
</dbReference>
<gene>
    <name evidence="1" type="primary">phnX</name>
    <name evidence="2" type="ORF">GGR21_000714</name>
</gene>
<dbReference type="NCBIfam" id="TIGR01422">
    <property type="entry name" value="phosphonatase"/>
    <property type="match status" value="1"/>
</dbReference>
<dbReference type="Pfam" id="PF00702">
    <property type="entry name" value="Hydrolase"/>
    <property type="match status" value="1"/>
</dbReference>
<sequence>MSKEKQIECVVMDWAGTAIDFGCFAPVDAFVKAFRDFNIKVTTDEVRIPMGMAKIEHIRQLLRMSRVNSEFKALYDRDWVESDVVKLNQFFEKYLFSTLSEYTDPIPYVVDTLNTLRIKNIKIGSTTGYTRKMMDIVEPAAGMKGYVVDNCVTPDDLPMGRPAPFMIFRNMIDLNIQNPDCVVKVGDTVEDIREGINAKVWTVGVVMGSSMLGISEYEANEMPETVLTEKMNIVRSEMSATGAHYVIDSITELPQVIEQINTNIK</sequence>
<dbReference type="GO" id="GO:0000287">
    <property type="term" value="F:magnesium ion binding"/>
    <property type="evidence" value="ECO:0007669"/>
    <property type="project" value="UniProtKB-UniRule"/>
</dbReference>
<dbReference type="PANTHER" id="PTHR43434:SF19">
    <property type="entry name" value="PHOSPHONOACETALDEHYDE HYDROLASE"/>
    <property type="match status" value="1"/>
</dbReference>
<dbReference type="GO" id="GO:0008967">
    <property type="term" value="F:phosphoglycolate phosphatase activity"/>
    <property type="evidence" value="ECO:0007669"/>
    <property type="project" value="TreeGrafter"/>
</dbReference>
<keyword evidence="1 2" id="KW-0378">Hydrolase</keyword>
<dbReference type="Gene3D" id="1.10.150.240">
    <property type="entry name" value="Putative phosphatase, domain 2"/>
    <property type="match status" value="1"/>
</dbReference>
<feature type="active site" description="Nucleophile" evidence="1">
    <location>
        <position position="13"/>
    </location>
</feature>
<dbReference type="SFLD" id="SFLDG01135">
    <property type="entry name" value="C1.5.6:_HAD__Beta-PGM__Phospha"/>
    <property type="match status" value="1"/>
</dbReference>
<evidence type="ECO:0000313" key="3">
    <source>
        <dbReference type="Proteomes" id="UP000555103"/>
    </source>
</evidence>
<dbReference type="InterPro" id="IPR006323">
    <property type="entry name" value="Phosphonoacetald_hydro"/>
</dbReference>
<organism evidence="2 3">
    <name type="scientific">Dysgonomonas hofstadii</name>
    <dbReference type="NCBI Taxonomy" id="637886"/>
    <lineage>
        <taxon>Bacteria</taxon>
        <taxon>Pseudomonadati</taxon>
        <taxon>Bacteroidota</taxon>
        <taxon>Bacteroidia</taxon>
        <taxon>Bacteroidales</taxon>
        <taxon>Dysgonomonadaceae</taxon>
        <taxon>Dysgonomonas</taxon>
    </lineage>
</organism>
<dbReference type="InterPro" id="IPR036412">
    <property type="entry name" value="HAD-like_sf"/>
</dbReference>
<comment type="catalytic activity">
    <reaction evidence="1">
        <text>phosphonoacetaldehyde + H2O = acetaldehyde + phosphate + H(+)</text>
        <dbReference type="Rhea" id="RHEA:18905"/>
        <dbReference type="ChEBI" id="CHEBI:15343"/>
        <dbReference type="ChEBI" id="CHEBI:15377"/>
        <dbReference type="ChEBI" id="CHEBI:15378"/>
        <dbReference type="ChEBI" id="CHEBI:43474"/>
        <dbReference type="ChEBI" id="CHEBI:58383"/>
        <dbReference type="EC" id="3.11.1.1"/>
    </reaction>
</comment>
<accession>A0A840CFQ7</accession>
<keyword evidence="1" id="KW-0704">Schiff base</keyword>
<dbReference type="GO" id="GO:0019700">
    <property type="term" value="P:organic phosphonate catabolic process"/>
    <property type="evidence" value="ECO:0007669"/>
    <property type="project" value="InterPro"/>
</dbReference>
<comment type="caution">
    <text evidence="2">The sequence shown here is derived from an EMBL/GenBank/DDBJ whole genome shotgun (WGS) entry which is preliminary data.</text>
</comment>
<name>A0A840CFQ7_9BACT</name>
<protein>
    <recommendedName>
        <fullName evidence="1">Phosphonoacetaldehyde hydrolase</fullName>
        <shortName evidence="1">Phosphonatase</shortName>
        <ecNumber evidence="1">3.11.1.1</ecNumber>
    </recommendedName>
    <alternativeName>
        <fullName evidence="1">Phosphonoacetaldehyde phosphonohydrolase</fullName>
    </alternativeName>
</protein>
<dbReference type="SFLD" id="SFLDG01129">
    <property type="entry name" value="C1.5:_HAD__Beta-PGM__Phosphata"/>
    <property type="match status" value="1"/>
</dbReference>
<dbReference type="SUPFAM" id="SSF56784">
    <property type="entry name" value="HAD-like"/>
    <property type="match status" value="1"/>
</dbReference>
<evidence type="ECO:0000313" key="2">
    <source>
        <dbReference type="EMBL" id="MBB4034827.1"/>
    </source>
</evidence>
<keyword evidence="3" id="KW-1185">Reference proteome</keyword>
<proteinExistence type="inferred from homology"/>
<dbReference type="GO" id="GO:0005829">
    <property type="term" value="C:cytosol"/>
    <property type="evidence" value="ECO:0007669"/>
    <property type="project" value="TreeGrafter"/>
</dbReference>
<evidence type="ECO:0000256" key="1">
    <source>
        <dbReference type="HAMAP-Rule" id="MF_01375"/>
    </source>
</evidence>
<dbReference type="EC" id="3.11.1.1" evidence="1"/>
<dbReference type="RefSeq" id="WP_183305770.1">
    <property type="nucleotide sequence ID" value="NZ_JACIEP010000002.1"/>
</dbReference>
<keyword evidence="1" id="KW-0479">Metal-binding</keyword>
<dbReference type="EMBL" id="JACIEP010000002">
    <property type="protein sequence ID" value="MBB4034827.1"/>
    <property type="molecule type" value="Genomic_DNA"/>
</dbReference>
<dbReference type="GO" id="GO:0006281">
    <property type="term" value="P:DNA repair"/>
    <property type="evidence" value="ECO:0007669"/>
    <property type="project" value="TreeGrafter"/>
</dbReference>
<feature type="active site" description="Schiff-base intermediate with substrate" evidence="1">
    <location>
        <position position="54"/>
    </location>
</feature>